<dbReference type="EnsemblPlants" id="OGLUM09G02130.1">
    <property type="protein sequence ID" value="OGLUM09G02130.1"/>
    <property type="gene ID" value="OGLUM09G02130"/>
</dbReference>
<dbReference type="HOGENOM" id="CLU_1848240_0_0_1"/>
<reference evidence="2" key="1">
    <citation type="submission" date="2015-04" db="UniProtKB">
        <authorList>
            <consortium name="EnsemblPlants"/>
        </authorList>
    </citation>
    <scope>IDENTIFICATION</scope>
</reference>
<dbReference type="Proteomes" id="UP000026961">
    <property type="component" value="Chromosome 9"/>
</dbReference>
<evidence type="ECO:0000256" key="1">
    <source>
        <dbReference type="SAM" id="MobiDB-lite"/>
    </source>
</evidence>
<sequence>MELSESSSNANLLGQSSNVRKLARGREKAAVFPESTARSEHLAATATATADDLLAPAEETSSVGGWIGSPPRGVLPTPTTVRRRRNIARSGHLLATATSDDLPAPAEETSGVGGWIGNPNPKRTSNRGDERRAPSPRRL</sequence>
<accession>A0A0E0AZX7</accession>
<feature type="compositionally biased region" description="Low complexity" evidence="1">
    <location>
        <begin position="1"/>
        <end position="13"/>
    </location>
</feature>
<feature type="compositionally biased region" description="Low complexity" evidence="1">
    <location>
        <begin position="70"/>
        <end position="80"/>
    </location>
</feature>
<protein>
    <submittedName>
        <fullName evidence="2">Uncharacterized protein</fullName>
    </submittedName>
</protein>
<name>A0A0E0AZX7_9ORYZ</name>
<dbReference type="Gramene" id="OGLUM09G02130.1">
    <property type="protein sequence ID" value="OGLUM09G02130.1"/>
    <property type="gene ID" value="OGLUM09G02130"/>
</dbReference>
<dbReference type="AlphaFoldDB" id="A0A0E0AZX7"/>
<feature type="region of interest" description="Disordered" evidence="1">
    <location>
        <begin position="61"/>
        <end position="139"/>
    </location>
</feature>
<feature type="region of interest" description="Disordered" evidence="1">
    <location>
        <begin position="1"/>
        <end position="40"/>
    </location>
</feature>
<evidence type="ECO:0000313" key="2">
    <source>
        <dbReference type="EnsemblPlants" id="OGLUM09G02130.1"/>
    </source>
</evidence>
<reference evidence="2" key="2">
    <citation type="submission" date="2018-05" db="EMBL/GenBank/DDBJ databases">
        <title>OgluRS3 (Oryza glumaepatula Reference Sequence Version 3).</title>
        <authorList>
            <person name="Zhang J."/>
            <person name="Kudrna D."/>
            <person name="Lee S."/>
            <person name="Talag J."/>
            <person name="Welchert J."/>
            <person name="Wing R.A."/>
        </authorList>
    </citation>
    <scope>NUCLEOTIDE SEQUENCE [LARGE SCALE GENOMIC DNA]</scope>
</reference>
<proteinExistence type="predicted"/>
<keyword evidence="3" id="KW-1185">Reference proteome</keyword>
<evidence type="ECO:0000313" key="3">
    <source>
        <dbReference type="Proteomes" id="UP000026961"/>
    </source>
</evidence>
<organism evidence="2">
    <name type="scientific">Oryza glumipatula</name>
    <dbReference type="NCBI Taxonomy" id="40148"/>
    <lineage>
        <taxon>Eukaryota</taxon>
        <taxon>Viridiplantae</taxon>
        <taxon>Streptophyta</taxon>
        <taxon>Embryophyta</taxon>
        <taxon>Tracheophyta</taxon>
        <taxon>Spermatophyta</taxon>
        <taxon>Magnoliopsida</taxon>
        <taxon>Liliopsida</taxon>
        <taxon>Poales</taxon>
        <taxon>Poaceae</taxon>
        <taxon>BOP clade</taxon>
        <taxon>Oryzoideae</taxon>
        <taxon>Oryzeae</taxon>
        <taxon>Oryzinae</taxon>
        <taxon>Oryza</taxon>
    </lineage>
</organism>